<gene>
    <name evidence="2" type="ORF">HICCMSTLAB_LOCUS4186</name>
</gene>
<evidence type="ECO:0000313" key="2">
    <source>
        <dbReference type="EMBL" id="CAG5084736.1"/>
    </source>
</evidence>
<evidence type="ECO:0000256" key="1">
    <source>
        <dbReference type="SAM" id="Coils"/>
    </source>
</evidence>
<dbReference type="Proteomes" id="UP000786811">
    <property type="component" value="Unassembled WGS sequence"/>
</dbReference>
<feature type="coiled-coil region" evidence="1">
    <location>
        <begin position="57"/>
        <end position="141"/>
    </location>
</feature>
<sequence length="180" mass="21059">MPNGKEANQAGSSNWFQGNFKLGRSISVGELKEWNLEKDKEDRELIKKSKLQLKTINKGKELNAEEMETLMKKLEDLDERIKQECKKVSDEVGVLRMEGKKEREEMKKIWEAEKKIKKEKIKGIKDRLDKLEQERVMVEKVEDGGGERPGKVMDAERRLRKLEWGGREKGKRVKEKECNS</sequence>
<keyword evidence="3" id="KW-1185">Reference proteome</keyword>
<proteinExistence type="predicted"/>
<keyword evidence="1" id="KW-0175">Coiled coil</keyword>
<protein>
    <submittedName>
        <fullName evidence="2">Uncharacterized protein</fullName>
    </submittedName>
</protein>
<reference evidence="2" key="1">
    <citation type="submission" date="2021-04" db="EMBL/GenBank/DDBJ databases">
        <authorList>
            <person name="Chebbi M.A.C M."/>
        </authorList>
    </citation>
    <scope>NUCLEOTIDE SEQUENCE</scope>
</reference>
<name>A0A8J2MDQ7_COTCN</name>
<comment type="caution">
    <text evidence="2">The sequence shown here is derived from an EMBL/GenBank/DDBJ whole genome shotgun (WGS) entry which is preliminary data.</text>
</comment>
<evidence type="ECO:0000313" key="3">
    <source>
        <dbReference type="Proteomes" id="UP000786811"/>
    </source>
</evidence>
<dbReference type="AlphaFoldDB" id="A0A8J2MDQ7"/>
<accession>A0A8J2MDQ7</accession>
<dbReference type="EMBL" id="CAJNRD030001118">
    <property type="protein sequence ID" value="CAG5084736.1"/>
    <property type="molecule type" value="Genomic_DNA"/>
</dbReference>
<organism evidence="2 3">
    <name type="scientific">Cotesia congregata</name>
    <name type="common">Parasitoid wasp</name>
    <name type="synonym">Apanteles congregatus</name>
    <dbReference type="NCBI Taxonomy" id="51543"/>
    <lineage>
        <taxon>Eukaryota</taxon>
        <taxon>Metazoa</taxon>
        <taxon>Ecdysozoa</taxon>
        <taxon>Arthropoda</taxon>
        <taxon>Hexapoda</taxon>
        <taxon>Insecta</taxon>
        <taxon>Pterygota</taxon>
        <taxon>Neoptera</taxon>
        <taxon>Endopterygota</taxon>
        <taxon>Hymenoptera</taxon>
        <taxon>Apocrita</taxon>
        <taxon>Ichneumonoidea</taxon>
        <taxon>Braconidae</taxon>
        <taxon>Microgastrinae</taxon>
        <taxon>Cotesia</taxon>
    </lineage>
</organism>